<protein>
    <submittedName>
        <fullName evidence="2">Uncharacterized protein</fullName>
    </submittedName>
</protein>
<evidence type="ECO:0000313" key="3">
    <source>
        <dbReference type="Proteomes" id="UP001159428"/>
    </source>
</evidence>
<organism evidence="2 3">
    <name type="scientific">Pocillopora meandrina</name>
    <dbReference type="NCBI Taxonomy" id="46732"/>
    <lineage>
        <taxon>Eukaryota</taxon>
        <taxon>Metazoa</taxon>
        <taxon>Cnidaria</taxon>
        <taxon>Anthozoa</taxon>
        <taxon>Hexacorallia</taxon>
        <taxon>Scleractinia</taxon>
        <taxon>Astrocoeniina</taxon>
        <taxon>Pocilloporidae</taxon>
        <taxon>Pocillopora</taxon>
    </lineage>
</organism>
<evidence type="ECO:0000256" key="1">
    <source>
        <dbReference type="SAM" id="MobiDB-lite"/>
    </source>
</evidence>
<feature type="non-terminal residue" evidence="2">
    <location>
        <position position="1"/>
    </location>
</feature>
<accession>A0AAU9XV05</accession>
<gene>
    <name evidence="2" type="ORF">PMEA_00029786</name>
</gene>
<name>A0AAU9XV05_9CNID</name>
<proteinExistence type="predicted"/>
<dbReference type="AlphaFoldDB" id="A0AAU9XV05"/>
<comment type="caution">
    <text evidence="2">The sequence shown here is derived from an EMBL/GenBank/DDBJ whole genome shotgun (WGS) entry which is preliminary data.</text>
</comment>
<keyword evidence="3" id="KW-1185">Reference proteome</keyword>
<reference evidence="2 3" key="1">
    <citation type="submission" date="2022-05" db="EMBL/GenBank/DDBJ databases">
        <authorList>
            <consortium name="Genoscope - CEA"/>
            <person name="William W."/>
        </authorList>
    </citation>
    <scope>NUCLEOTIDE SEQUENCE [LARGE SCALE GENOMIC DNA]</scope>
</reference>
<evidence type="ECO:0000313" key="2">
    <source>
        <dbReference type="EMBL" id="CAH3156673.1"/>
    </source>
</evidence>
<sequence>SEKSENQSSKLVTLSTVNVQPWENDSVQTANDNRQPSGLKGFMDKKVRRAEISRLVSLQQDSNVRRLHEQIKTCADDDCTVHHTNKKIHRPGRKTCSLALREGELDISRLSGILLVSSKMPWNPCSPCRLPLVKKKYNTNGIKRMDFPVFERGPVMSLMKTDCHLCTECRKKYQNLPRVYGADNESENLTRLKYRLKLKERQLLEKKDNFDKPSGQSVKQDNSPKSSSLRQKEDLSASQLEELALPKLYLSHHSTATAVCKQKLRTPRTLSKITDTTLSFEERSNQRYYKVVKIERISAQEQPLKNLTKKGSSSTKLCDFSGALPPLTSDLRVLASPLRGFTPQYCSDLAKSPILWRENSELKKAKQEENTKTET</sequence>
<dbReference type="Proteomes" id="UP001159428">
    <property type="component" value="Unassembled WGS sequence"/>
</dbReference>
<feature type="compositionally biased region" description="Polar residues" evidence="1">
    <location>
        <begin position="214"/>
        <end position="229"/>
    </location>
</feature>
<dbReference type="EMBL" id="CALNXJ010000062">
    <property type="protein sequence ID" value="CAH3156673.1"/>
    <property type="molecule type" value="Genomic_DNA"/>
</dbReference>
<feature type="region of interest" description="Disordered" evidence="1">
    <location>
        <begin position="206"/>
        <end position="233"/>
    </location>
</feature>